<gene>
    <name evidence="4" type="ORF">PCOR1329_LOCUS61257</name>
</gene>
<sequence length="272" mass="29190">MSGLNKYKLVFLGEQAVGKTSIITQFMYGTFESNYQATIGIDFLSKTLHLEDRTLRLQLWDTAGQERFRSLIPSYIRDSSGAIVVYDVTSRASFAGAPSRTSGSRGGATSSSCSSATRPTWRTSGRCPTRRAGRRPPSRACCSSRPAPRAATTSRRSSRPWPPSFPARTRARAPAPAPATLPSTARRPRARRRPRAARAEPPHPGGGAPIAPRPGQVRLVCAATLPAPRFWARMLPPPPAAVPAARRRAGSADGPALPDSFAQPPACRPLSP</sequence>
<feature type="compositionally biased region" description="Low complexity" evidence="3">
    <location>
        <begin position="95"/>
        <end position="120"/>
    </location>
</feature>
<dbReference type="SUPFAM" id="SSF52540">
    <property type="entry name" value="P-loop containing nucleoside triphosphate hydrolases"/>
    <property type="match status" value="1"/>
</dbReference>
<feature type="compositionally biased region" description="Low complexity" evidence="3">
    <location>
        <begin position="138"/>
        <end position="155"/>
    </location>
</feature>
<comment type="caution">
    <text evidence="4">The sequence shown here is derived from an EMBL/GenBank/DDBJ whole genome shotgun (WGS) entry which is preliminary data.</text>
</comment>
<evidence type="ECO:0008006" key="6">
    <source>
        <dbReference type="Google" id="ProtNLM"/>
    </source>
</evidence>
<accession>A0ABN9VX64</accession>
<name>A0ABN9VX64_9DINO</name>
<dbReference type="Gene3D" id="3.40.50.300">
    <property type="entry name" value="P-loop containing nucleotide triphosphate hydrolases"/>
    <property type="match status" value="1"/>
</dbReference>
<feature type="compositionally biased region" description="Low complexity" evidence="3">
    <location>
        <begin position="166"/>
        <end position="185"/>
    </location>
</feature>
<protein>
    <recommendedName>
        <fullName evidence="6">Ras-related protein Rab-6</fullName>
    </recommendedName>
</protein>
<evidence type="ECO:0000256" key="2">
    <source>
        <dbReference type="ARBA" id="ARBA00023134"/>
    </source>
</evidence>
<dbReference type="Proteomes" id="UP001189429">
    <property type="component" value="Unassembled WGS sequence"/>
</dbReference>
<dbReference type="PROSITE" id="PS51421">
    <property type="entry name" value="RAS"/>
    <property type="match status" value="1"/>
</dbReference>
<feature type="region of interest" description="Disordered" evidence="3">
    <location>
        <begin position="230"/>
        <end position="272"/>
    </location>
</feature>
<dbReference type="InterPro" id="IPR005225">
    <property type="entry name" value="Small_GTP-bd"/>
</dbReference>
<evidence type="ECO:0000313" key="5">
    <source>
        <dbReference type="Proteomes" id="UP001189429"/>
    </source>
</evidence>
<dbReference type="InterPro" id="IPR001806">
    <property type="entry name" value="Small_GTPase"/>
</dbReference>
<dbReference type="InterPro" id="IPR027417">
    <property type="entry name" value="P-loop_NTPase"/>
</dbReference>
<dbReference type="PANTHER" id="PTHR47977">
    <property type="entry name" value="RAS-RELATED PROTEIN RAB"/>
    <property type="match status" value="1"/>
</dbReference>
<keyword evidence="5" id="KW-1185">Reference proteome</keyword>
<evidence type="ECO:0000256" key="1">
    <source>
        <dbReference type="ARBA" id="ARBA00022741"/>
    </source>
</evidence>
<dbReference type="PRINTS" id="PR00449">
    <property type="entry name" value="RASTRNSFRMNG"/>
</dbReference>
<dbReference type="SMART" id="SM00173">
    <property type="entry name" value="RAS"/>
    <property type="match status" value="1"/>
</dbReference>
<dbReference type="PROSITE" id="PS51419">
    <property type="entry name" value="RAB"/>
    <property type="match status" value="1"/>
</dbReference>
<feature type="compositionally biased region" description="Basic residues" evidence="3">
    <location>
        <begin position="128"/>
        <end position="137"/>
    </location>
</feature>
<reference evidence="4" key="1">
    <citation type="submission" date="2023-10" db="EMBL/GenBank/DDBJ databases">
        <authorList>
            <person name="Chen Y."/>
            <person name="Shah S."/>
            <person name="Dougan E. K."/>
            <person name="Thang M."/>
            <person name="Chan C."/>
        </authorList>
    </citation>
    <scope>NUCLEOTIDE SEQUENCE [LARGE SCALE GENOMIC DNA]</scope>
</reference>
<dbReference type="NCBIfam" id="TIGR00231">
    <property type="entry name" value="small_GTP"/>
    <property type="match status" value="1"/>
</dbReference>
<proteinExistence type="predicted"/>
<organism evidence="4 5">
    <name type="scientific">Prorocentrum cordatum</name>
    <dbReference type="NCBI Taxonomy" id="2364126"/>
    <lineage>
        <taxon>Eukaryota</taxon>
        <taxon>Sar</taxon>
        <taxon>Alveolata</taxon>
        <taxon>Dinophyceae</taxon>
        <taxon>Prorocentrales</taxon>
        <taxon>Prorocentraceae</taxon>
        <taxon>Prorocentrum</taxon>
    </lineage>
</organism>
<feature type="compositionally biased region" description="Basic residues" evidence="3">
    <location>
        <begin position="186"/>
        <end position="196"/>
    </location>
</feature>
<keyword evidence="1" id="KW-0547">Nucleotide-binding</keyword>
<dbReference type="InterPro" id="IPR050227">
    <property type="entry name" value="Rab"/>
</dbReference>
<dbReference type="SMART" id="SM00175">
    <property type="entry name" value="RAB"/>
    <property type="match status" value="1"/>
</dbReference>
<evidence type="ECO:0000313" key="4">
    <source>
        <dbReference type="EMBL" id="CAK0877112.1"/>
    </source>
</evidence>
<evidence type="ECO:0000256" key="3">
    <source>
        <dbReference type="SAM" id="MobiDB-lite"/>
    </source>
</evidence>
<keyword evidence="2" id="KW-0342">GTP-binding</keyword>
<dbReference type="Pfam" id="PF00071">
    <property type="entry name" value="Ras"/>
    <property type="match status" value="1"/>
</dbReference>
<feature type="region of interest" description="Disordered" evidence="3">
    <location>
        <begin position="94"/>
        <end position="213"/>
    </location>
</feature>
<dbReference type="EMBL" id="CAUYUJ010017704">
    <property type="protein sequence ID" value="CAK0877112.1"/>
    <property type="molecule type" value="Genomic_DNA"/>
</dbReference>
<dbReference type="SMART" id="SM00174">
    <property type="entry name" value="RHO"/>
    <property type="match status" value="1"/>
</dbReference>